<keyword evidence="7 12" id="KW-0411">Iron-sulfur</keyword>
<protein>
    <recommendedName>
        <fullName evidence="12">Endonuclease III</fullName>
        <ecNumber evidence="12">4.2.99.18</ecNumber>
    </recommendedName>
    <alternativeName>
        <fullName evidence="12">DNA-(apurinic or apyrimidinic site) lyase</fullName>
    </alternativeName>
</protein>
<dbReference type="GO" id="GO:0140078">
    <property type="term" value="F:class I DNA-(apurinic or apyrimidinic site) endonuclease activity"/>
    <property type="evidence" value="ECO:0007669"/>
    <property type="project" value="UniProtKB-EC"/>
</dbReference>
<dbReference type="GO" id="GO:0003677">
    <property type="term" value="F:DNA binding"/>
    <property type="evidence" value="ECO:0007669"/>
    <property type="project" value="UniProtKB-UniRule"/>
</dbReference>
<dbReference type="Proteomes" id="UP000245021">
    <property type="component" value="Unassembled WGS sequence"/>
</dbReference>
<reference evidence="14 15" key="1">
    <citation type="journal article" date="2018" name="Genome Announc.">
        <title>Draft Genome Sequence of Lactococcus sp. Strain NtB2 (JCM 32569), Isolated from the Gut of the Higher Termite Nasutitermes takasagoensis.</title>
        <authorList>
            <person name="Noda S."/>
            <person name="Aihara C."/>
            <person name="Yuki M."/>
            <person name="Ohkuma M."/>
        </authorList>
    </citation>
    <scope>NUCLEOTIDE SEQUENCE [LARGE SCALE GENOMIC DNA]</scope>
    <source>
        <strain evidence="14 15">NtB2</strain>
    </source>
</reference>
<proteinExistence type="inferred from homology"/>
<dbReference type="Pfam" id="PF10576">
    <property type="entry name" value="EndIII_4Fe-2S"/>
    <property type="match status" value="1"/>
</dbReference>
<evidence type="ECO:0000256" key="4">
    <source>
        <dbReference type="ARBA" id="ARBA00022763"/>
    </source>
</evidence>
<evidence type="ECO:0000313" key="14">
    <source>
        <dbReference type="EMBL" id="GBG97078.1"/>
    </source>
</evidence>
<feature type="domain" description="HhH-GPD" evidence="13">
    <location>
        <begin position="39"/>
        <end position="187"/>
    </location>
</feature>
<dbReference type="PROSITE" id="PS01155">
    <property type="entry name" value="ENDONUCLEASE_III_2"/>
    <property type="match status" value="1"/>
</dbReference>
<evidence type="ECO:0000256" key="6">
    <source>
        <dbReference type="ARBA" id="ARBA00023004"/>
    </source>
</evidence>
<dbReference type="SMART" id="SM00478">
    <property type="entry name" value="ENDO3c"/>
    <property type="match status" value="1"/>
</dbReference>
<dbReference type="SUPFAM" id="SSF48150">
    <property type="entry name" value="DNA-glycosylase"/>
    <property type="match status" value="1"/>
</dbReference>
<keyword evidence="14" id="KW-0540">Nuclease</keyword>
<dbReference type="GO" id="GO:0006285">
    <property type="term" value="P:base-excision repair, AP site formation"/>
    <property type="evidence" value="ECO:0007669"/>
    <property type="project" value="TreeGrafter"/>
</dbReference>
<dbReference type="EMBL" id="BFFO01000007">
    <property type="protein sequence ID" value="GBG97078.1"/>
    <property type="molecule type" value="Genomic_DNA"/>
</dbReference>
<keyword evidence="6 12" id="KW-0408">Iron</keyword>
<dbReference type="EC" id="4.2.99.18" evidence="12"/>
<evidence type="ECO:0000256" key="5">
    <source>
        <dbReference type="ARBA" id="ARBA00022801"/>
    </source>
</evidence>
<evidence type="ECO:0000256" key="9">
    <source>
        <dbReference type="ARBA" id="ARBA00023204"/>
    </source>
</evidence>
<dbReference type="InterPro" id="IPR005759">
    <property type="entry name" value="Nth"/>
</dbReference>
<dbReference type="GO" id="GO:0046872">
    <property type="term" value="F:metal ion binding"/>
    <property type="evidence" value="ECO:0007669"/>
    <property type="project" value="UniProtKB-KW"/>
</dbReference>
<keyword evidence="3 12" id="KW-0479">Metal-binding</keyword>
<keyword evidence="5 12" id="KW-0378">Hydrolase</keyword>
<dbReference type="InterPro" id="IPR011257">
    <property type="entry name" value="DNA_glycosylase"/>
</dbReference>
<dbReference type="GO" id="GO:0019104">
    <property type="term" value="F:DNA N-glycosylase activity"/>
    <property type="evidence" value="ECO:0007669"/>
    <property type="project" value="UniProtKB-UniRule"/>
</dbReference>
<dbReference type="SMART" id="SM00525">
    <property type="entry name" value="FES"/>
    <property type="match status" value="1"/>
</dbReference>
<feature type="binding site" evidence="12">
    <location>
        <position position="205"/>
    </location>
    <ligand>
        <name>[4Fe-4S] cluster</name>
        <dbReference type="ChEBI" id="CHEBI:49883"/>
    </ligand>
</feature>
<evidence type="ECO:0000256" key="8">
    <source>
        <dbReference type="ARBA" id="ARBA00023125"/>
    </source>
</evidence>
<organism evidence="14 15">
    <name type="scientific">Lactococcus termiticola</name>
    <dbReference type="NCBI Taxonomy" id="2169526"/>
    <lineage>
        <taxon>Bacteria</taxon>
        <taxon>Bacillati</taxon>
        <taxon>Bacillota</taxon>
        <taxon>Bacilli</taxon>
        <taxon>Lactobacillales</taxon>
        <taxon>Streptococcaceae</taxon>
        <taxon>Lactococcus</taxon>
    </lineage>
</organism>
<comment type="caution">
    <text evidence="14">The sequence shown here is derived from an EMBL/GenBank/DDBJ whole genome shotgun (WGS) entry which is preliminary data.</text>
</comment>
<dbReference type="AlphaFoldDB" id="A0A2R5HK23"/>
<dbReference type="InterPro" id="IPR003651">
    <property type="entry name" value="Endonuclease3_FeS-loop_motif"/>
</dbReference>
<dbReference type="Pfam" id="PF00633">
    <property type="entry name" value="HHH"/>
    <property type="match status" value="1"/>
</dbReference>
<dbReference type="InterPro" id="IPR004036">
    <property type="entry name" value="Endonuclease-III-like_CS2"/>
</dbReference>
<dbReference type="InterPro" id="IPR023170">
    <property type="entry name" value="HhH_base_excis_C"/>
</dbReference>
<feature type="binding site" evidence="12">
    <location>
        <position position="189"/>
    </location>
    <ligand>
        <name>[4Fe-4S] cluster</name>
        <dbReference type="ChEBI" id="CHEBI:49883"/>
    </ligand>
</feature>
<dbReference type="Gene3D" id="1.10.1670.10">
    <property type="entry name" value="Helix-hairpin-Helix base-excision DNA repair enzymes (C-terminal)"/>
    <property type="match status" value="1"/>
</dbReference>
<keyword evidence="10 12" id="KW-0456">Lyase</keyword>
<name>A0A2R5HK23_9LACT</name>
<sequence length="215" mass="24286">MITKKNFLAALKIIDEMFPDAKGELDWETPFQLLIAVILSAQTTDKGVNKATPALFAKFPDAEKLAQAELSEVEACIKTIGLYRTKAKNIIRTAQMLVSDFNSELPRDKKTLQLLPGVGRKTANVVLGEAYGVPGIAVDTHVERISKRLDLVPQKATVLEVEEKLMKWIPEEDWTQSHHQLIFFGRYHCTAKKPQCEVCPVIEYCKYGKQHYKNV</sequence>
<feature type="binding site" evidence="12">
    <location>
        <position position="199"/>
    </location>
    <ligand>
        <name>[4Fe-4S] cluster</name>
        <dbReference type="ChEBI" id="CHEBI:49883"/>
    </ligand>
</feature>
<dbReference type="GO" id="GO:0051539">
    <property type="term" value="F:4 iron, 4 sulfur cluster binding"/>
    <property type="evidence" value="ECO:0007669"/>
    <property type="project" value="UniProtKB-UniRule"/>
</dbReference>
<evidence type="ECO:0000256" key="10">
    <source>
        <dbReference type="ARBA" id="ARBA00023239"/>
    </source>
</evidence>
<dbReference type="InterPro" id="IPR003265">
    <property type="entry name" value="HhH-GPD_domain"/>
</dbReference>
<evidence type="ECO:0000259" key="13">
    <source>
        <dbReference type="SMART" id="SM00478"/>
    </source>
</evidence>
<evidence type="ECO:0000256" key="11">
    <source>
        <dbReference type="ARBA" id="ARBA00023295"/>
    </source>
</evidence>
<dbReference type="FunFam" id="1.10.1670.10:FF:000001">
    <property type="entry name" value="Endonuclease III"/>
    <property type="match status" value="1"/>
</dbReference>
<dbReference type="InterPro" id="IPR000445">
    <property type="entry name" value="HhH_motif"/>
</dbReference>
<keyword evidence="8 12" id="KW-0238">DNA-binding</keyword>
<evidence type="ECO:0000256" key="7">
    <source>
        <dbReference type="ARBA" id="ARBA00023014"/>
    </source>
</evidence>
<dbReference type="Pfam" id="PF00730">
    <property type="entry name" value="HhH-GPD"/>
    <property type="match status" value="1"/>
</dbReference>
<evidence type="ECO:0000256" key="12">
    <source>
        <dbReference type="HAMAP-Rule" id="MF_00942"/>
    </source>
</evidence>
<comment type="catalytic activity">
    <reaction evidence="12">
        <text>2'-deoxyribonucleotide-(2'-deoxyribose 5'-phosphate)-2'-deoxyribonucleotide-DNA = a 3'-end 2'-deoxyribonucleotide-(2,3-dehydro-2,3-deoxyribose 5'-phosphate)-DNA + a 5'-end 5'-phospho-2'-deoxyribonucleoside-DNA + H(+)</text>
        <dbReference type="Rhea" id="RHEA:66592"/>
        <dbReference type="Rhea" id="RHEA-COMP:13180"/>
        <dbReference type="Rhea" id="RHEA-COMP:16897"/>
        <dbReference type="Rhea" id="RHEA-COMP:17067"/>
        <dbReference type="ChEBI" id="CHEBI:15378"/>
        <dbReference type="ChEBI" id="CHEBI:136412"/>
        <dbReference type="ChEBI" id="CHEBI:157695"/>
        <dbReference type="ChEBI" id="CHEBI:167181"/>
        <dbReference type="EC" id="4.2.99.18"/>
    </reaction>
</comment>
<keyword evidence="4 12" id="KW-0227">DNA damage</keyword>
<comment type="function">
    <text evidence="12">DNA repair enzyme that has both DNA N-glycosylase activity and AP-lyase activity. The DNA N-glycosylase activity releases various damaged pyrimidines from DNA by cleaving the N-glycosidic bond, leaving an AP (apurinic/apyrimidinic) site. The AP-lyase activity cleaves the phosphodiester bond 3' to the AP site by a beta-elimination, leaving a 3'-terminal unsaturated sugar and a product with a terminal 5'-phosphate.</text>
</comment>
<dbReference type="CDD" id="cd00056">
    <property type="entry name" value="ENDO3c"/>
    <property type="match status" value="1"/>
</dbReference>
<keyword evidence="2 12" id="KW-0004">4Fe-4S</keyword>
<evidence type="ECO:0000256" key="2">
    <source>
        <dbReference type="ARBA" id="ARBA00022485"/>
    </source>
</evidence>
<dbReference type="PIRSF" id="PIRSF001435">
    <property type="entry name" value="Nth"/>
    <property type="match status" value="1"/>
</dbReference>
<keyword evidence="11 12" id="KW-0326">Glycosidase</keyword>
<comment type="similarity">
    <text evidence="1 12">Belongs to the Nth/MutY family.</text>
</comment>
<dbReference type="NCBIfam" id="TIGR01083">
    <property type="entry name" value="nth"/>
    <property type="match status" value="1"/>
</dbReference>
<keyword evidence="9 12" id="KW-0234">DNA repair</keyword>
<evidence type="ECO:0000313" key="15">
    <source>
        <dbReference type="Proteomes" id="UP000245021"/>
    </source>
</evidence>
<keyword evidence="15" id="KW-1185">Reference proteome</keyword>
<dbReference type="OrthoDB" id="9800977at2"/>
<keyword evidence="14" id="KW-0255">Endonuclease</keyword>
<dbReference type="RefSeq" id="WP_109246041.1">
    <property type="nucleotide sequence ID" value="NZ_BFFO01000007.1"/>
</dbReference>
<evidence type="ECO:0000256" key="3">
    <source>
        <dbReference type="ARBA" id="ARBA00022723"/>
    </source>
</evidence>
<accession>A0A2R5HK23</accession>
<dbReference type="PANTHER" id="PTHR10359:SF18">
    <property type="entry name" value="ENDONUCLEASE III"/>
    <property type="match status" value="1"/>
</dbReference>
<dbReference type="Gene3D" id="1.10.340.30">
    <property type="entry name" value="Hypothetical protein, domain 2"/>
    <property type="match status" value="1"/>
</dbReference>
<dbReference type="FunFam" id="1.10.340.30:FF:000001">
    <property type="entry name" value="Endonuclease III"/>
    <property type="match status" value="1"/>
</dbReference>
<dbReference type="HAMAP" id="MF_00942">
    <property type="entry name" value="Nth"/>
    <property type="match status" value="1"/>
</dbReference>
<comment type="cofactor">
    <cofactor evidence="12">
        <name>[4Fe-4S] cluster</name>
        <dbReference type="ChEBI" id="CHEBI:49883"/>
    </cofactor>
    <text evidence="12">Binds 1 [4Fe-4S] cluster.</text>
</comment>
<feature type="binding site" evidence="12">
    <location>
        <position position="196"/>
    </location>
    <ligand>
        <name>[4Fe-4S] cluster</name>
        <dbReference type="ChEBI" id="CHEBI:49883"/>
    </ligand>
</feature>
<evidence type="ECO:0000256" key="1">
    <source>
        <dbReference type="ARBA" id="ARBA00008343"/>
    </source>
</evidence>
<dbReference type="PANTHER" id="PTHR10359">
    <property type="entry name" value="A/G-SPECIFIC ADENINE GLYCOSYLASE/ENDONUCLEASE III"/>
    <property type="match status" value="1"/>
</dbReference>
<gene>
    <name evidence="12 14" type="primary">nth</name>
    <name evidence="14" type="ORF">NtB2_01215</name>
</gene>